<feature type="domain" description="YknX-like barrel-sandwich hybrid" evidence="2">
    <location>
        <begin position="78"/>
        <end position="141"/>
    </location>
</feature>
<keyword evidence="1" id="KW-0812">Transmembrane</keyword>
<protein>
    <submittedName>
        <fullName evidence="3">RND transporter</fullName>
    </submittedName>
</protein>
<reference evidence="4" key="1">
    <citation type="journal article" date="2019" name="Int. J. Syst. Evol. Microbiol.">
        <title>The Global Catalogue of Microorganisms (GCM) 10K type strain sequencing project: providing services to taxonomists for standard genome sequencing and annotation.</title>
        <authorList>
            <consortium name="The Broad Institute Genomics Platform"/>
            <consortium name="The Broad Institute Genome Sequencing Center for Infectious Disease"/>
            <person name="Wu L."/>
            <person name="Ma J."/>
        </authorList>
    </citation>
    <scope>NUCLEOTIDE SEQUENCE [LARGE SCALE GENOMIC DNA]</scope>
    <source>
        <strain evidence="4">CGMCC 1.12769</strain>
    </source>
</reference>
<evidence type="ECO:0000256" key="1">
    <source>
        <dbReference type="SAM" id="Phobius"/>
    </source>
</evidence>
<evidence type="ECO:0000313" key="3">
    <source>
        <dbReference type="EMBL" id="GGH19624.1"/>
    </source>
</evidence>
<dbReference type="Gene3D" id="2.40.50.100">
    <property type="match status" value="1"/>
</dbReference>
<evidence type="ECO:0000313" key="4">
    <source>
        <dbReference type="Proteomes" id="UP000659344"/>
    </source>
</evidence>
<evidence type="ECO:0000259" key="2">
    <source>
        <dbReference type="Pfam" id="PF25984"/>
    </source>
</evidence>
<comment type="caution">
    <text evidence="3">The sequence shown here is derived from an EMBL/GenBank/DDBJ whole genome shotgun (WGS) entry which is preliminary data.</text>
</comment>
<accession>A0ABQ1YCP2</accession>
<dbReference type="Gene3D" id="2.40.420.20">
    <property type="match status" value="1"/>
</dbReference>
<feature type="transmembrane region" description="Helical" evidence="1">
    <location>
        <begin position="20"/>
        <end position="39"/>
    </location>
</feature>
<keyword evidence="4" id="KW-1185">Reference proteome</keyword>
<organism evidence="3 4">
    <name type="scientific">Paenibacillus segetis</name>
    <dbReference type="NCBI Taxonomy" id="1325360"/>
    <lineage>
        <taxon>Bacteria</taxon>
        <taxon>Bacillati</taxon>
        <taxon>Bacillota</taxon>
        <taxon>Bacilli</taxon>
        <taxon>Bacillales</taxon>
        <taxon>Paenibacillaceae</taxon>
        <taxon>Paenibacillus</taxon>
    </lineage>
</organism>
<keyword evidence="1" id="KW-1133">Transmembrane helix</keyword>
<dbReference type="PANTHER" id="PTHR30469">
    <property type="entry name" value="MULTIDRUG RESISTANCE PROTEIN MDTA"/>
    <property type="match status" value="1"/>
</dbReference>
<dbReference type="EMBL" id="BMFT01000001">
    <property type="protein sequence ID" value="GGH19624.1"/>
    <property type="molecule type" value="Genomic_DNA"/>
</dbReference>
<proteinExistence type="predicted"/>
<sequence length="388" mass="43583">MELELGEVPKGSGRKRKVQFYLIIFIVLLVFFTLFSNTFQSFTLPKVRTEKAEYGSIIHTLGGNGVLLPIAEAKLSNPDHWKVRTILVKEGDRVKKGQKLITYDSTTAERELQDEVAYLKKQKIDLQNIQDRYITSTIDGDEMGIRKAGRDLETSKLDLGVQERKVNALKERLASQKEISAPFNGVITKLIAIEGMQSTGEPEIVISNDSEGYRFEFLFDALLMPSFGISMGEKIQVEVRGIVDQQTTIMEGTIAEIVDAESRMENMSDNEANKTLLIAQKILRVKVMDSKLKGGEQAFVKLTKNSSQEGMVISNKAIHLERDGKFIYKIEEQMGALGNAFIVRKVQIELSETNDNETVVLSGGLNEDDLIILEYSEPLQEGNRVRLK</sequence>
<dbReference type="RefSeq" id="WP_229753300.1">
    <property type="nucleotide sequence ID" value="NZ_BMFT01000001.1"/>
</dbReference>
<keyword evidence="1" id="KW-0472">Membrane</keyword>
<gene>
    <name evidence="3" type="ORF">GCM10008013_16430</name>
</gene>
<dbReference type="InterPro" id="IPR058639">
    <property type="entry name" value="BSH_YknX-like"/>
</dbReference>
<dbReference type="SUPFAM" id="SSF111369">
    <property type="entry name" value="HlyD-like secretion proteins"/>
    <property type="match status" value="1"/>
</dbReference>
<dbReference type="Pfam" id="PF25984">
    <property type="entry name" value="BSH_YknX"/>
    <property type="match status" value="1"/>
</dbReference>
<dbReference type="Proteomes" id="UP000659344">
    <property type="component" value="Unassembled WGS sequence"/>
</dbReference>
<name>A0ABQ1YCP2_9BACL</name>